<organism evidence="1 2">
    <name type="scientific">Cryptolaemus montrouzieri</name>
    <dbReference type="NCBI Taxonomy" id="559131"/>
    <lineage>
        <taxon>Eukaryota</taxon>
        <taxon>Metazoa</taxon>
        <taxon>Ecdysozoa</taxon>
        <taxon>Arthropoda</taxon>
        <taxon>Hexapoda</taxon>
        <taxon>Insecta</taxon>
        <taxon>Pterygota</taxon>
        <taxon>Neoptera</taxon>
        <taxon>Endopterygota</taxon>
        <taxon>Coleoptera</taxon>
        <taxon>Polyphaga</taxon>
        <taxon>Cucujiformia</taxon>
        <taxon>Coccinelloidea</taxon>
        <taxon>Coccinellidae</taxon>
        <taxon>Scymninae</taxon>
        <taxon>Scymnini</taxon>
        <taxon>Cryptolaemus</taxon>
    </lineage>
</organism>
<dbReference type="Proteomes" id="UP001516400">
    <property type="component" value="Unassembled WGS sequence"/>
</dbReference>
<comment type="caution">
    <text evidence="1">The sequence shown here is derived from an EMBL/GenBank/DDBJ whole genome shotgun (WGS) entry which is preliminary data.</text>
</comment>
<feature type="non-terminal residue" evidence="1">
    <location>
        <position position="1"/>
    </location>
</feature>
<evidence type="ECO:0000313" key="2">
    <source>
        <dbReference type="Proteomes" id="UP001516400"/>
    </source>
</evidence>
<proteinExistence type="predicted"/>
<sequence length="50" mass="5875">EDIRYNRIKTVCRGAFNVITRIEKATETGSEYIGIRELENEEPNDITIRF</sequence>
<dbReference type="AlphaFoldDB" id="A0ABD2MSC8"/>
<evidence type="ECO:0000313" key="1">
    <source>
        <dbReference type="EMBL" id="KAL3269356.1"/>
    </source>
</evidence>
<accession>A0ABD2MSC8</accession>
<name>A0ABD2MSC8_9CUCU</name>
<protein>
    <submittedName>
        <fullName evidence="1">Uncharacterized protein</fullName>
    </submittedName>
</protein>
<dbReference type="EMBL" id="JABFTP020000021">
    <property type="protein sequence ID" value="KAL3269356.1"/>
    <property type="molecule type" value="Genomic_DNA"/>
</dbReference>
<keyword evidence="2" id="KW-1185">Reference proteome</keyword>
<reference evidence="1 2" key="1">
    <citation type="journal article" date="2021" name="BMC Biol.">
        <title>Horizontally acquired antibacterial genes associated with adaptive radiation of ladybird beetles.</title>
        <authorList>
            <person name="Li H.S."/>
            <person name="Tang X.F."/>
            <person name="Huang Y.H."/>
            <person name="Xu Z.Y."/>
            <person name="Chen M.L."/>
            <person name="Du X.Y."/>
            <person name="Qiu B.Y."/>
            <person name="Chen P.T."/>
            <person name="Zhang W."/>
            <person name="Slipinski A."/>
            <person name="Escalona H.E."/>
            <person name="Waterhouse R.M."/>
            <person name="Zwick A."/>
            <person name="Pang H."/>
        </authorList>
    </citation>
    <scope>NUCLEOTIDE SEQUENCE [LARGE SCALE GENOMIC DNA]</scope>
    <source>
        <strain evidence="1">SYSU2018</strain>
    </source>
</reference>
<gene>
    <name evidence="1" type="ORF">HHI36_008428</name>
</gene>